<protein>
    <recommendedName>
        <fullName evidence="5">Helicase HerA central domain-containing protein</fullName>
    </recommendedName>
</protein>
<reference evidence="6" key="1">
    <citation type="submission" date="2020-10" db="EMBL/GenBank/DDBJ databases">
        <authorList>
            <person name="Hahn C.J."/>
            <person name="Laso-Perez R."/>
            <person name="Vulcano F."/>
            <person name="Vaziourakis K.-M."/>
            <person name="Stokke R."/>
            <person name="Steen I.H."/>
            <person name="Teske A."/>
            <person name="Boetius A."/>
            <person name="Liebeke M."/>
            <person name="Amann R."/>
            <person name="Knittel K."/>
        </authorList>
    </citation>
    <scope>NUCLEOTIDE SEQUENCE</scope>
    <source>
        <strain evidence="6">Gfbio:e3339647-f889-4370-9287-4fb5cb688e4c:AG394J04_GoMArc1</strain>
    </source>
</reference>
<comment type="catalytic activity">
    <reaction evidence="2">
        <text>Couples ATP hydrolysis with the unwinding of duplex DNA by translocating in the 3'-5' direction.</text>
        <dbReference type="EC" id="5.6.2.4"/>
    </reaction>
</comment>
<evidence type="ECO:0000256" key="4">
    <source>
        <dbReference type="ARBA" id="ARBA00048988"/>
    </source>
</evidence>
<evidence type="ECO:0000256" key="1">
    <source>
        <dbReference type="ARBA" id="ARBA00007816"/>
    </source>
</evidence>
<name>A0A811T7H6_9EURY</name>
<comment type="caution">
    <text evidence="6">The sequence shown here is derived from an EMBL/GenBank/DDBJ whole genome shotgun (WGS) entry which is preliminary data.</text>
</comment>
<evidence type="ECO:0000313" key="7">
    <source>
        <dbReference type="Proteomes" id="UP000603056"/>
    </source>
</evidence>
<dbReference type="PANTHER" id="PTHR42957:SF1">
    <property type="entry name" value="HELICASE MJ1565-RELATED"/>
    <property type="match status" value="1"/>
</dbReference>
<dbReference type="InterPro" id="IPR002789">
    <property type="entry name" value="HerA_central"/>
</dbReference>
<feature type="domain" description="Helicase HerA central" evidence="5">
    <location>
        <begin position="127"/>
        <end position="348"/>
    </location>
</feature>
<gene>
    <name evidence="6" type="ORF">FFODKBPE_00219</name>
</gene>
<comment type="similarity">
    <text evidence="1">Belongs to the HerA family.</text>
</comment>
<dbReference type="SUPFAM" id="SSF52540">
    <property type="entry name" value="P-loop containing nucleoside triphosphate hydrolases"/>
    <property type="match status" value="1"/>
</dbReference>
<dbReference type="EMBL" id="CAJHIP010000005">
    <property type="protein sequence ID" value="CAD6491808.1"/>
    <property type="molecule type" value="Genomic_DNA"/>
</dbReference>
<evidence type="ECO:0000259" key="5">
    <source>
        <dbReference type="Pfam" id="PF01935"/>
    </source>
</evidence>
<dbReference type="Proteomes" id="UP000603056">
    <property type="component" value="Unassembled WGS sequence"/>
</dbReference>
<dbReference type="Pfam" id="PF01935">
    <property type="entry name" value="DUF87"/>
    <property type="match status" value="1"/>
</dbReference>
<accession>A0A811T7H6</accession>
<dbReference type="GO" id="GO:0043139">
    <property type="term" value="F:5'-3' DNA helicase activity"/>
    <property type="evidence" value="ECO:0007669"/>
    <property type="project" value="UniProtKB-EC"/>
</dbReference>
<sequence>MAKDSIGVIYGRTGSFTFEFAVPEHVVVKQGEYIKVWHDIDGWTLAQVDGVMRMSDTFQLKQAIDAAEGARTGSINEKTTAKASVIGFRGADRLLRTPKTPFSPGNKVFRADEELITYTLGLITGDIYIGLLDGQKVRVYLNGDDLVQKHVSVLAKTGSGKSYTAAVILEELLDNGIPMLIIDPHGEYLTLKQPNDDDKKVFNKYKIVPKGYERQVTMYTPADKRINPDADRLFRLNETNLTTSDLSQLLVEDQTQNQTAILYEAINKLKAEDCNYSVEDIILELGQNKSKSKWNLISAIERIKETGLFSKKPTRLEELIKPGHASIIDMKGVDPDIQSMIVAKMCTELFEARKLGKIPPCMLVIEEAHNFCPERGFNKTISTDILRTIASEGRKFGLGLLVISQRPARVDKNVLSQCNTQIIMKVTNANDLKALSSGLEGLSSGLEEEIKRLPAGVAMIVSNKIERPILVDVRVRKSKHGGTSAAIERGFSYIEDAPPDEHTVEVLERNGVDEETTREDIVPELLIKPQKDMNDDVHMEMPEKGEEKSLFKKIFGSSK</sequence>
<comment type="catalytic activity">
    <reaction evidence="3">
        <text>ATP + H2O = ADP + phosphate + H(+)</text>
        <dbReference type="Rhea" id="RHEA:13065"/>
        <dbReference type="ChEBI" id="CHEBI:15377"/>
        <dbReference type="ChEBI" id="CHEBI:15378"/>
        <dbReference type="ChEBI" id="CHEBI:30616"/>
        <dbReference type="ChEBI" id="CHEBI:43474"/>
        <dbReference type="ChEBI" id="CHEBI:456216"/>
        <dbReference type="EC" id="5.6.2.3"/>
    </reaction>
</comment>
<evidence type="ECO:0000313" key="6">
    <source>
        <dbReference type="EMBL" id="CAD6491808.1"/>
    </source>
</evidence>
<dbReference type="PANTHER" id="PTHR42957">
    <property type="entry name" value="HELICASE MJ1565-RELATED"/>
    <property type="match status" value="1"/>
</dbReference>
<comment type="catalytic activity">
    <reaction evidence="4">
        <text>ATP + H2O = ADP + phosphate + H(+)</text>
        <dbReference type="Rhea" id="RHEA:13065"/>
        <dbReference type="ChEBI" id="CHEBI:15377"/>
        <dbReference type="ChEBI" id="CHEBI:15378"/>
        <dbReference type="ChEBI" id="CHEBI:30616"/>
        <dbReference type="ChEBI" id="CHEBI:43474"/>
        <dbReference type="ChEBI" id="CHEBI:456216"/>
        <dbReference type="EC" id="5.6.2.4"/>
    </reaction>
</comment>
<evidence type="ECO:0000256" key="3">
    <source>
        <dbReference type="ARBA" id="ARBA00048954"/>
    </source>
</evidence>
<dbReference type="Gene3D" id="3.40.50.300">
    <property type="entry name" value="P-loop containing nucleotide triphosphate hydrolases"/>
    <property type="match status" value="2"/>
</dbReference>
<dbReference type="GO" id="GO:0043138">
    <property type="term" value="F:3'-5' DNA helicase activity"/>
    <property type="evidence" value="ECO:0007669"/>
    <property type="project" value="UniProtKB-EC"/>
</dbReference>
<dbReference type="AlphaFoldDB" id="A0A811T7H6"/>
<evidence type="ECO:0000256" key="2">
    <source>
        <dbReference type="ARBA" id="ARBA00034617"/>
    </source>
</evidence>
<organism evidence="6 7">
    <name type="scientific">Candidatus Argoarchaeum ethanivorans</name>
    <dbReference type="NCBI Taxonomy" id="2608793"/>
    <lineage>
        <taxon>Archaea</taxon>
        <taxon>Methanobacteriati</taxon>
        <taxon>Methanobacteriota</taxon>
        <taxon>Stenosarchaea group</taxon>
        <taxon>Methanomicrobia</taxon>
        <taxon>Methanosarcinales</taxon>
        <taxon>Methanosarcinales incertae sedis</taxon>
        <taxon>GOM Arc I cluster</taxon>
        <taxon>Candidatus Argoarchaeum</taxon>
    </lineage>
</organism>
<dbReference type="InterPro" id="IPR027417">
    <property type="entry name" value="P-loop_NTPase"/>
</dbReference>
<proteinExistence type="inferred from homology"/>
<dbReference type="InterPro" id="IPR008571">
    <property type="entry name" value="HerA-like"/>
</dbReference>